<evidence type="ECO:0000256" key="5">
    <source>
        <dbReference type="ARBA" id="ARBA00022741"/>
    </source>
</evidence>
<dbReference type="InterPro" id="IPR003593">
    <property type="entry name" value="AAA+_ATPase"/>
</dbReference>
<feature type="transmembrane region" description="Helical" evidence="9">
    <location>
        <begin position="617"/>
        <end position="637"/>
    </location>
</feature>
<feature type="transmembrane region" description="Helical" evidence="9">
    <location>
        <begin position="423"/>
        <end position="445"/>
    </location>
</feature>
<keyword evidence="7 9" id="KW-1133">Transmembrane helix</keyword>
<evidence type="ECO:0000256" key="1">
    <source>
        <dbReference type="ARBA" id="ARBA00004141"/>
    </source>
</evidence>
<comment type="subcellular location">
    <subcellularLocation>
        <location evidence="1">Membrane</location>
        <topology evidence="1">Multi-pass membrane protein</topology>
    </subcellularLocation>
</comment>
<evidence type="ECO:0000313" key="11">
    <source>
        <dbReference type="EMBL" id="CAF3341380.1"/>
    </source>
</evidence>
<dbReference type="InterPro" id="IPR003439">
    <property type="entry name" value="ABC_transporter-like_ATP-bd"/>
</dbReference>
<dbReference type="SUPFAM" id="SSF52540">
    <property type="entry name" value="P-loop containing nucleoside triphosphate hydrolases"/>
    <property type="match status" value="1"/>
</dbReference>
<reference evidence="11" key="1">
    <citation type="submission" date="2021-02" db="EMBL/GenBank/DDBJ databases">
        <authorList>
            <person name="Nowell W R."/>
        </authorList>
    </citation>
    <scope>NUCLEOTIDE SEQUENCE</scope>
</reference>
<dbReference type="InterPro" id="IPR027417">
    <property type="entry name" value="P-loop_NTPase"/>
</dbReference>
<dbReference type="EMBL" id="CAJNYV010000084">
    <property type="protein sequence ID" value="CAF3341380.1"/>
    <property type="molecule type" value="Genomic_DNA"/>
</dbReference>
<dbReference type="FunFam" id="3.40.50.300:FF:000622">
    <property type="entry name" value="ATP-binding cassette sub-family G member 2"/>
    <property type="match status" value="1"/>
</dbReference>
<keyword evidence="4 9" id="KW-0812">Transmembrane</keyword>
<dbReference type="GO" id="GO:0015562">
    <property type="term" value="F:efflux transmembrane transporter activity"/>
    <property type="evidence" value="ECO:0007669"/>
    <property type="project" value="UniProtKB-ARBA"/>
</dbReference>
<feature type="transmembrane region" description="Helical" evidence="9">
    <location>
        <begin position="502"/>
        <end position="524"/>
    </location>
</feature>
<proteinExistence type="inferred from homology"/>
<dbReference type="PROSITE" id="PS50893">
    <property type="entry name" value="ABC_TRANSPORTER_2"/>
    <property type="match status" value="1"/>
</dbReference>
<evidence type="ECO:0000256" key="6">
    <source>
        <dbReference type="ARBA" id="ARBA00022840"/>
    </source>
</evidence>
<name>A0A817VP16_9BILA</name>
<organism evidence="11 12">
    <name type="scientific">Rotaria socialis</name>
    <dbReference type="NCBI Taxonomy" id="392032"/>
    <lineage>
        <taxon>Eukaryota</taxon>
        <taxon>Metazoa</taxon>
        <taxon>Spiralia</taxon>
        <taxon>Gnathifera</taxon>
        <taxon>Rotifera</taxon>
        <taxon>Eurotatoria</taxon>
        <taxon>Bdelloidea</taxon>
        <taxon>Philodinida</taxon>
        <taxon>Philodinidae</taxon>
        <taxon>Rotaria</taxon>
    </lineage>
</organism>
<gene>
    <name evidence="11" type="ORF">KIK155_LOCUS2742</name>
</gene>
<dbReference type="Pfam" id="PF00005">
    <property type="entry name" value="ABC_tran"/>
    <property type="match status" value="1"/>
</dbReference>
<feature type="domain" description="ABC transporter" evidence="10">
    <location>
        <begin position="51"/>
        <end position="306"/>
    </location>
</feature>
<dbReference type="Pfam" id="PF19055">
    <property type="entry name" value="ABC2_membrane_7"/>
    <property type="match status" value="1"/>
</dbReference>
<accession>A0A817VP16</accession>
<dbReference type="Gene3D" id="3.40.50.300">
    <property type="entry name" value="P-loop containing nucleotide triphosphate hydrolases"/>
    <property type="match status" value="1"/>
</dbReference>
<dbReference type="SMART" id="SM00382">
    <property type="entry name" value="AAA"/>
    <property type="match status" value="1"/>
</dbReference>
<evidence type="ECO:0000313" key="12">
    <source>
        <dbReference type="Proteomes" id="UP000663865"/>
    </source>
</evidence>
<dbReference type="InterPro" id="IPR043926">
    <property type="entry name" value="ABCG_dom"/>
</dbReference>
<keyword evidence="8 9" id="KW-0472">Membrane</keyword>
<dbReference type="Proteomes" id="UP000663865">
    <property type="component" value="Unassembled WGS sequence"/>
</dbReference>
<evidence type="ECO:0000256" key="7">
    <source>
        <dbReference type="ARBA" id="ARBA00022989"/>
    </source>
</evidence>
<evidence type="ECO:0000256" key="4">
    <source>
        <dbReference type="ARBA" id="ARBA00022692"/>
    </source>
</evidence>
<dbReference type="PANTHER" id="PTHR48041:SF116">
    <property type="entry name" value="PROTEIN BROWN"/>
    <property type="match status" value="1"/>
</dbReference>
<dbReference type="GO" id="GO:0140359">
    <property type="term" value="F:ABC-type transporter activity"/>
    <property type="evidence" value="ECO:0007669"/>
    <property type="project" value="InterPro"/>
</dbReference>
<dbReference type="AlphaFoldDB" id="A0A817VP16"/>
<evidence type="ECO:0000259" key="10">
    <source>
        <dbReference type="PROSITE" id="PS50893"/>
    </source>
</evidence>
<dbReference type="InterPro" id="IPR050352">
    <property type="entry name" value="ABCG_transporters"/>
</dbReference>
<dbReference type="GO" id="GO:0008514">
    <property type="term" value="F:organic anion transmembrane transporter activity"/>
    <property type="evidence" value="ECO:0007669"/>
    <property type="project" value="UniProtKB-ARBA"/>
</dbReference>
<comment type="caution">
    <text evidence="11">The sequence shown here is derived from an EMBL/GenBank/DDBJ whole genome shotgun (WGS) entry which is preliminary data.</text>
</comment>
<feature type="transmembrane region" description="Helical" evidence="9">
    <location>
        <begin position="465"/>
        <end position="490"/>
    </location>
</feature>
<evidence type="ECO:0000256" key="2">
    <source>
        <dbReference type="ARBA" id="ARBA00005814"/>
    </source>
</evidence>
<dbReference type="Pfam" id="PF01061">
    <property type="entry name" value="ABC2_membrane"/>
    <property type="match status" value="1"/>
</dbReference>
<feature type="transmembrane region" description="Helical" evidence="9">
    <location>
        <begin position="530"/>
        <end position="551"/>
    </location>
</feature>
<sequence>MGNKIGSGYFLHPKEPIVNYNPHTSVSFESLINDEQTDETNNGEEPNGTTLSFHNLNYKIDMISNVWHKLPFCSAANRKQILFEVSGIFQQGMNAILGPTGCGKSTLLDILADRKDRQNCEGQVLINGYERPPPSIFRRMVGYVVQDDIISGTLTVRENIAFSANLRLHPSVTSTQRLARVEEVIKQLGLSECANTRMGSELKRGVSGGERKRTCIAMELVLSPKILFLDEPTTGLDASTACEVMECLRDLSRKGCTIVFSIHQPRHSIFELFDTVLLLSHGHNVYFGSSAEVRPYFIAKNFVCQQSENPADFALDVLITAARNNRTSELCQKYRDSNMYIRNAEYLSNILDNSHIAIKHQQKSARSIKSEFFYVSQRTLRTAIRNSALLTWQLVVAIILALLTGLLYYRLPQTIGSGVQNRLGGIFFVVVNQIFSTATALEPFIKERALFIHENVSGYYSMSTLFLVKLVCDLLPMRVIPSIIFSIICYIMMGLQNDIGKFFVFFVTIFMANVFGSATCFFVAASISVFAVALIILVLIFVIMMVFNGFLVELESVFKFLRWIKWFSAFRYAYNVLIINEFRNQNFCLPNQTDVCPLSGNEVLHERAIHFESNWNMWQYFLSLTAIALTLFLMSYIKLLRIKKVK</sequence>
<dbReference type="GO" id="GO:0016887">
    <property type="term" value="F:ATP hydrolysis activity"/>
    <property type="evidence" value="ECO:0007669"/>
    <property type="project" value="InterPro"/>
</dbReference>
<evidence type="ECO:0000256" key="8">
    <source>
        <dbReference type="ARBA" id="ARBA00023136"/>
    </source>
</evidence>
<dbReference type="GO" id="GO:0005524">
    <property type="term" value="F:ATP binding"/>
    <property type="evidence" value="ECO:0007669"/>
    <property type="project" value="UniProtKB-KW"/>
</dbReference>
<evidence type="ECO:0000256" key="3">
    <source>
        <dbReference type="ARBA" id="ARBA00022448"/>
    </source>
</evidence>
<protein>
    <recommendedName>
        <fullName evidence="10">ABC transporter domain-containing protein</fullName>
    </recommendedName>
</protein>
<evidence type="ECO:0000256" key="9">
    <source>
        <dbReference type="SAM" id="Phobius"/>
    </source>
</evidence>
<feature type="transmembrane region" description="Helical" evidence="9">
    <location>
        <begin position="390"/>
        <end position="411"/>
    </location>
</feature>
<dbReference type="GO" id="GO:0016324">
    <property type="term" value="C:apical plasma membrane"/>
    <property type="evidence" value="ECO:0007669"/>
    <property type="project" value="UniProtKB-ARBA"/>
</dbReference>
<comment type="similarity">
    <text evidence="2">Belongs to the ABC transporter superfamily. ABCG family. Eye pigment precursor importer (TC 3.A.1.204) subfamily.</text>
</comment>
<keyword evidence="5" id="KW-0547">Nucleotide-binding</keyword>
<keyword evidence="3" id="KW-0813">Transport</keyword>
<dbReference type="CDD" id="cd03213">
    <property type="entry name" value="ABCG_EPDR"/>
    <property type="match status" value="1"/>
</dbReference>
<dbReference type="PANTHER" id="PTHR48041">
    <property type="entry name" value="ABC TRANSPORTER G FAMILY MEMBER 28"/>
    <property type="match status" value="1"/>
</dbReference>
<dbReference type="InterPro" id="IPR013525">
    <property type="entry name" value="ABC2_TM"/>
</dbReference>
<keyword evidence="6" id="KW-0067">ATP-binding</keyword>